<evidence type="ECO:0000256" key="5">
    <source>
        <dbReference type="ARBA" id="ARBA00012121"/>
    </source>
</evidence>
<sequence>MNKPRPCTGIDRQQHYGHRGAVFWLTGLSAAGKSSLATALELKLLDQGYSCYVLDGDNLRQGLCADLNFSAADRSENIRRAGESAALFADAGLICIAAFISPYRKDRTNARRACAAGFHEIHVKADLATCERRDPKGLYRRARSGELLEFTGITAPYEAPESPDLEIDTSRSSLEDCVSRLFDYVVKHYPLSR</sequence>
<evidence type="ECO:0000256" key="12">
    <source>
        <dbReference type="ARBA" id="ARBA00031464"/>
    </source>
</evidence>
<organism evidence="16 17">
    <name type="scientific">Pseudomonas mangrovi</name>
    <dbReference type="NCBI Taxonomy" id="2161748"/>
    <lineage>
        <taxon>Bacteria</taxon>
        <taxon>Pseudomonadati</taxon>
        <taxon>Pseudomonadota</taxon>
        <taxon>Gammaproteobacteria</taxon>
        <taxon>Pseudomonadales</taxon>
        <taxon>Pseudomonadaceae</taxon>
        <taxon>Pseudomonas</taxon>
    </lineage>
</organism>
<dbReference type="InterPro" id="IPR002891">
    <property type="entry name" value="APS"/>
</dbReference>
<dbReference type="Gene3D" id="3.40.50.300">
    <property type="entry name" value="P-loop containing nucleotide triphosphate hydrolases"/>
    <property type="match status" value="1"/>
</dbReference>
<keyword evidence="13" id="KW-0597">Phosphoprotein</keyword>
<proteinExistence type="inferred from homology"/>
<keyword evidence="7 13" id="KW-0547">Nucleotide-binding</keyword>
<dbReference type="GO" id="GO:0005524">
    <property type="term" value="F:ATP binding"/>
    <property type="evidence" value="ECO:0007669"/>
    <property type="project" value="UniProtKB-UniRule"/>
</dbReference>
<dbReference type="NCBIfam" id="TIGR00455">
    <property type="entry name" value="apsK"/>
    <property type="match status" value="1"/>
</dbReference>
<comment type="similarity">
    <text evidence="4 13 14">Belongs to the APS kinase family.</text>
</comment>
<dbReference type="OrthoDB" id="9804504at2"/>
<evidence type="ECO:0000256" key="7">
    <source>
        <dbReference type="ARBA" id="ARBA00022741"/>
    </source>
</evidence>
<keyword evidence="17" id="KW-1185">Reference proteome</keyword>
<evidence type="ECO:0000256" key="6">
    <source>
        <dbReference type="ARBA" id="ARBA00022679"/>
    </source>
</evidence>
<reference evidence="16 17" key="1">
    <citation type="submission" date="2018-04" db="EMBL/GenBank/DDBJ databases">
        <title>Pseudomonas sp. nov., isolated from mangrove soil.</title>
        <authorList>
            <person name="Chen C."/>
        </authorList>
    </citation>
    <scope>NUCLEOTIDE SEQUENCE [LARGE SCALE GENOMIC DNA]</scope>
    <source>
        <strain evidence="16 17">TC-11</strain>
    </source>
</reference>
<dbReference type="EC" id="2.7.1.25" evidence="5 13"/>
<dbReference type="EMBL" id="QASN01000020">
    <property type="protein sequence ID" value="PTU73572.1"/>
    <property type="molecule type" value="Genomic_DNA"/>
</dbReference>
<comment type="function">
    <text evidence="2 13 14">Catalyzes the synthesis of activated sulfate.</text>
</comment>
<dbReference type="GO" id="GO:0070814">
    <property type="term" value="P:hydrogen sulfide biosynthetic process"/>
    <property type="evidence" value="ECO:0007669"/>
    <property type="project" value="UniProtKB-UniRule"/>
</dbReference>
<evidence type="ECO:0000256" key="2">
    <source>
        <dbReference type="ARBA" id="ARBA00002632"/>
    </source>
</evidence>
<dbReference type="PANTHER" id="PTHR11055:SF1">
    <property type="entry name" value="PAPS SYNTHETASE, ISOFORM D"/>
    <property type="match status" value="1"/>
</dbReference>
<dbReference type="HAMAP" id="MF_00065">
    <property type="entry name" value="Adenylyl_sulf_kinase"/>
    <property type="match status" value="1"/>
</dbReference>
<feature type="domain" description="APS kinase" evidence="15">
    <location>
        <begin position="19"/>
        <end position="168"/>
    </location>
</feature>
<evidence type="ECO:0000313" key="16">
    <source>
        <dbReference type="EMBL" id="PTU73572.1"/>
    </source>
</evidence>
<comment type="caution">
    <text evidence="16">The sequence shown here is derived from an EMBL/GenBank/DDBJ whole genome shotgun (WGS) entry which is preliminary data.</text>
</comment>
<evidence type="ECO:0000259" key="15">
    <source>
        <dbReference type="Pfam" id="PF01583"/>
    </source>
</evidence>
<dbReference type="InterPro" id="IPR059117">
    <property type="entry name" value="APS_kinase_dom"/>
</dbReference>
<evidence type="ECO:0000256" key="9">
    <source>
        <dbReference type="ARBA" id="ARBA00022840"/>
    </source>
</evidence>
<dbReference type="Pfam" id="PF01583">
    <property type="entry name" value="APS_kinase"/>
    <property type="match status" value="1"/>
</dbReference>
<protein>
    <recommendedName>
        <fullName evidence="5 13">Adenylyl-sulfate kinase</fullName>
        <ecNumber evidence="5 13">2.7.1.25</ecNumber>
    </recommendedName>
    <alternativeName>
        <fullName evidence="11 13">APS kinase</fullName>
    </alternativeName>
    <alternativeName>
        <fullName evidence="12 13">ATP adenosine-5'-phosphosulfate 3'-phosphotransferase</fullName>
    </alternativeName>
    <alternativeName>
        <fullName evidence="10 13">Adenosine-5'-phosphosulfate kinase</fullName>
    </alternativeName>
</protein>
<dbReference type="AlphaFoldDB" id="A0A2T5P732"/>
<evidence type="ECO:0000256" key="3">
    <source>
        <dbReference type="ARBA" id="ARBA00004806"/>
    </source>
</evidence>
<evidence type="ECO:0000256" key="10">
    <source>
        <dbReference type="ARBA" id="ARBA00029724"/>
    </source>
</evidence>
<gene>
    <name evidence="13 16" type="primary">cysC</name>
    <name evidence="16" type="ORF">DBO85_14755</name>
</gene>
<accession>A0A2T5P732</accession>
<dbReference type="NCBIfam" id="NF003013">
    <property type="entry name" value="PRK03846.1"/>
    <property type="match status" value="1"/>
</dbReference>
<dbReference type="SUPFAM" id="SSF52540">
    <property type="entry name" value="P-loop containing nucleoside triphosphate hydrolases"/>
    <property type="match status" value="1"/>
</dbReference>
<dbReference type="GO" id="GO:0000103">
    <property type="term" value="P:sulfate assimilation"/>
    <property type="evidence" value="ECO:0007669"/>
    <property type="project" value="UniProtKB-UniRule"/>
</dbReference>
<dbReference type="CDD" id="cd02027">
    <property type="entry name" value="APSK"/>
    <property type="match status" value="1"/>
</dbReference>
<dbReference type="InterPro" id="IPR027417">
    <property type="entry name" value="P-loop_NTPase"/>
</dbReference>
<feature type="active site" description="Phosphoserine intermediate" evidence="13">
    <location>
        <position position="101"/>
    </location>
</feature>
<dbReference type="PANTHER" id="PTHR11055">
    <property type="entry name" value="BIFUNCTIONAL 3'-PHOSPHOADENOSINE 5'-PHOSPHOSULFATE SYNTHASE"/>
    <property type="match status" value="1"/>
</dbReference>
<dbReference type="UniPathway" id="UPA00140">
    <property type="reaction ID" value="UER00205"/>
</dbReference>
<evidence type="ECO:0000256" key="4">
    <source>
        <dbReference type="ARBA" id="ARBA00007008"/>
    </source>
</evidence>
<name>A0A2T5P732_9PSED</name>
<dbReference type="RefSeq" id="WP_108108016.1">
    <property type="nucleotide sequence ID" value="NZ_QASN01000020.1"/>
</dbReference>
<dbReference type="Proteomes" id="UP000244064">
    <property type="component" value="Unassembled WGS sequence"/>
</dbReference>
<keyword evidence="9 13" id="KW-0067">ATP-binding</keyword>
<evidence type="ECO:0000313" key="17">
    <source>
        <dbReference type="Proteomes" id="UP000244064"/>
    </source>
</evidence>
<evidence type="ECO:0000256" key="11">
    <source>
        <dbReference type="ARBA" id="ARBA00031393"/>
    </source>
</evidence>
<keyword evidence="8 13" id="KW-0418">Kinase</keyword>
<evidence type="ECO:0000256" key="8">
    <source>
        <dbReference type="ARBA" id="ARBA00022777"/>
    </source>
</evidence>
<comment type="pathway">
    <text evidence="3 13 14">Sulfur metabolism; hydrogen sulfide biosynthesis; sulfite from sulfate: step 2/3.</text>
</comment>
<evidence type="ECO:0000256" key="14">
    <source>
        <dbReference type="RuleBase" id="RU004347"/>
    </source>
</evidence>
<evidence type="ECO:0000256" key="13">
    <source>
        <dbReference type="HAMAP-Rule" id="MF_00065"/>
    </source>
</evidence>
<feature type="binding site" evidence="13">
    <location>
        <begin position="27"/>
        <end position="34"/>
    </location>
    <ligand>
        <name>ATP</name>
        <dbReference type="ChEBI" id="CHEBI:30616"/>
    </ligand>
</feature>
<comment type="catalytic activity">
    <reaction evidence="1 13 14">
        <text>adenosine 5'-phosphosulfate + ATP = 3'-phosphoadenylyl sulfate + ADP + H(+)</text>
        <dbReference type="Rhea" id="RHEA:24152"/>
        <dbReference type="ChEBI" id="CHEBI:15378"/>
        <dbReference type="ChEBI" id="CHEBI:30616"/>
        <dbReference type="ChEBI" id="CHEBI:58243"/>
        <dbReference type="ChEBI" id="CHEBI:58339"/>
        <dbReference type="ChEBI" id="CHEBI:456216"/>
        <dbReference type="EC" id="2.7.1.25"/>
    </reaction>
</comment>
<evidence type="ECO:0000256" key="1">
    <source>
        <dbReference type="ARBA" id="ARBA00001823"/>
    </source>
</evidence>
<keyword evidence="6 13" id="KW-0808">Transferase</keyword>
<dbReference type="GO" id="GO:0004020">
    <property type="term" value="F:adenylylsulfate kinase activity"/>
    <property type="evidence" value="ECO:0007669"/>
    <property type="project" value="UniProtKB-UniRule"/>
</dbReference>